<keyword evidence="2" id="KW-1133">Transmembrane helix</keyword>
<reference evidence="3" key="1">
    <citation type="submission" date="2022-04" db="EMBL/GenBank/DDBJ databases">
        <title>Carnegiea gigantea Genome sequencing and assembly v2.</title>
        <authorList>
            <person name="Copetti D."/>
            <person name="Sanderson M.J."/>
            <person name="Burquez A."/>
            <person name="Wojciechowski M.F."/>
        </authorList>
    </citation>
    <scope>NUCLEOTIDE SEQUENCE</scope>
    <source>
        <strain evidence="3">SGP5-SGP5p</strain>
        <tissue evidence="3">Aerial part</tissue>
    </source>
</reference>
<dbReference type="AlphaFoldDB" id="A0A9Q1K4I0"/>
<dbReference type="OrthoDB" id="531455at2759"/>
<evidence type="ECO:0000313" key="4">
    <source>
        <dbReference type="Proteomes" id="UP001153076"/>
    </source>
</evidence>
<dbReference type="EMBL" id="JAKOGI010000334">
    <property type="protein sequence ID" value="KAJ8436684.1"/>
    <property type="molecule type" value="Genomic_DNA"/>
</dbReference>
<feature type="region of interest" description="Disordered" evidence="1">
    <location>
        <begin position="57"/>
        <end position="81"/>
    </location>
</feature>
<sequence>MSALNITIASVTKPLFGNNYNCPKPNFIPKSKELCKLNCPPSFYLFRAAIAVAAQSEGTQGRISGEEKQDYSDSSESESGVTAGLFPSARARLDLLEQLTSSSASSSTAAADQGYESDSGSVGKRTIREQLAQIGGDRDDDFGIPLGRNLKKVSPKFLTISQKRNIRRQAYLDQVSQRNDSVFFATIGAFVILPPVVILGIAIVTGYVQLFP</sequence>
<dbReference type="PANTHER" id="PTHR36742">
    <property type="entry name" value="MYOSIN-G HEAVY CHAIN-LIKE PROTEIN"/>
    <property type="match status" value="1"/>
</dbReference>
<protein>
    <submittedName>
        <fullName evidence="3">Uncharacterized protein</fullName>
    </submittedName>
</protein>
<organism evidence="3 4">
    <name type="scientific">Carnegiea gigantea</name>
    <dbReference type="NCBI Taxonomy" id="171969"/>
    <lineage>
        <taxon>Eukaryota</taxon>
        <taxon>Viridiplantae</taxon>
        <taxon>Streptophyta</taxon>
        <taxon>Embryophyta</taxon>
        <taxon>Tracheophyta</taxon>
        <taxon>Spermatophyta</taxon>
        <taxon>Magnoliopsida</taxon>
        <taxon>eudicotyledons</taxon>
        <taxon>Gunneridae</taxon>
        <taxon>Pentapetalae</taxon>
        <taxon>Caryophyllales</taxon>
        <taxon>Cactineae</taxon>
        <taxon>Cactaceae</taxon>
        <taxon>Cactoideae</taxon>
        <taxon>Echinocereeae</taxon>
        <taxon>Carnegiea</taxon>
    </lineage>
</organism>
<dbReference type="Proteomes" id="UP001153076">
    <property type="component" value="Unassembled WGS sequence"/>
</dbReference>
<dbReference type="PANTHER" id="PTHR36742:SF1">
    <property type="entry name" value="MYOSIN-G HEAVY CHAIN-LIKE PROTEIN"/>
    <property type="match status" value="1"/>
</dbReference>
<evidence type="ECO:0000313" key="3">
    <source>
        <dbReference type="EMBL" id="KAJ8436684.1"/>
    </source>
</evidence>
<name>A0A9Q1K4I0_9CARY</name>
<comment type="caution">
    <text evidence="3">The sequence shown here is derived from an EMBL/GenBank/DDBJ whole genome shotgun (WGS) entry which is preliminary data.</text>
</comment>
<evidence type="ECO:0000256" key="1">
    <source>
        <dbReference type="SAM" id="MobiDB-lite"/>
    </source>
</evidence>
<dbReference type="GO" id="GO:0009507">
    <property type="term" value="C:chloroplast"/>
    <property type="evidence" value="ECO:0007669"/>
    <property type="project" value="TreeGrafter"/>
</dbReference>
<keyword evidence="4" id="KW-1185">Reference proteome</keyword>
<evidence type="ECO:0000256" key="2">
    <source>
        <dbReference type="SAM" id="Phobius"/>
    </source>
</evidence>
<keyword evidence="2" id="KW-0812">Transmembrane</keyword>
<proteinExistence type="predicted"/>
<gene>
    <name evidence="3" type="ORF">Cgig2_025514</name>
</gene>
<feature type="transmembrane region" description="Helical" evidence="2">
    <location>
        <begin position="182"/>
        <end position="208"/>
    </location>
</feature>
<accession>A0A9Q1K4I0</accession>
<keyword evidence="2" id="KW-0472">Membrane</keyword>